<dbReference type="GO" id="GO:0004252">
    <property type="term" value="F:serine-type endopeptidase activity"/>
    <property type="evidence" value="ECO:0007669"/>
    <property type="project" value="TreeGrafter"/>
</dbReference>
<dbReference type="InterPro" id="IPR029058">
    <property type="entry name" value="AB_hydrolase_fold"/>
</dbReference>
<organism evidence="4 5">
    <name type="scientific">Hirschia baltica (strain ATCC 49814 / DSM 5838 / IFAM 1418)</name>
    <dbReference type="NCBI Taxonomy" id="582402"/>
    <lineage>
        <taxon>Bacteria</taxon>
        <taxon>Pseudomonadati</taxon>
        <taxon>Pseudomonadota</taxon>
        <taxon>Alphaproteobacteria</taxon>
        <taxon>Hyphomonadales</taxon>
        <taxon>Hyphomonadaceae</taxon>
        <taxon>Hirschia</taxon>
    </lineage>
</organism>
<evidence type="ECO:0000256" key="1">
    <source>
        <dbReference type="ARBA" id="ARBA00022801"/>
    </source>
</evidence>
<accession>C6XQ66</accession>
<dbReference type="Proteomes" id="UP000002745">
    <property type="component" value="Chromosome"/>
</dbReference>
<dbReference type="KEGG" id="hba:Hbal_0889"/>
<dbReference type="RefSeq" id="WP_015826733.1">
    <property type="nucleotide sequence ID" value="NC_012982.1"/>
</dbReference>
<feature type="domain" description="Peptidase S9 prolyl oligopeptidase catalytic" evidence="3">
    <location>
        <begin position="470"/>
        <end position="641"/>
    </location>
</feature>
<sequence length="667" mass="74169">MKLLKSMAFAFAAISITWGANAQIPVEDLGRYPAMSSLDMSPDGKFLVGLMTPPGNDGTDRGVAVWDLTKPGSAPTFTPSNDKMKFIGASAFKAGKILVRANQAWTGAMYGCIEGKSTGATKTFIQKTYMTDIKMKKFDEPFEPVKTGNGILETCAKVSDVGGIVADLPLDDTRVVVSRVSKEWEFTEYLVYDLKKDSYKLIFRENATDSLGLIDTRTGELLTKQRLDNLADGEYYFTTLIVNDAGEFEEHSQLTWTSSKRNTIDVVGKDETSGKYYVVTDQFSDKSALYMYDAKAKKFDDQPLFAHPDFSVTGISLGRKPNNFNKLLAVFYDAADEEVYYVDEDLYAIHEGLKSAFPGKTITIREYTEDFSKVLFITGSTVDTATYYLLRDRKVPELIGASRPWILPQDIGPTELVYYNARDGMKIPAFLAKPPGWKNGDGPVPTVIMPHGGPWARDYAQSSGGGDTWVHFFTSRGYAVLKPQYRGSRGWGHSLWLAGDNEWGQKMQDDKDDGAAWLVQEGIADPNKLVMMGYSYGGFAAFAATVRENSPYQCAIAGAGVANLERVGALWSNDRIQRAIQGHTVTGMDPIENTDKANIPILIFHGDRDVRVPLFHSTDFYNKVKDKVDAELVVVKDMPHSNPWWPENFNTSFNAIDDFLDNRCFSN</sequence>
<name>C6XQ66_HIRBI</name>
<evidence type="ECO:0000256" key="2">
    <source>
        <dbReference type="SAM" id="SignalP"/>
    </source>
</evidence>
<feature type="chain" id="PRO_5002973993" evidence="2">
    <location>
        <begin position="23"/>
        <end position="667"/>
    </location>
</feature>
<dbReference type="PANTHER" id="PTHR42776:SF27">
    <property type="entry name" value="DIPEPTIDYL PEPTIDASE FAMILY MEMBER 6"/>
    <property type="match status" value="1"/>
</dbReference>
<dbReference type="MEROPS" id="S09.A77"/>
<evidence type="ECO:0000313" key="5">
    <source>
        <dbReference type="Proteomes" id="UP000002745"/>
    </source>
</evidence>
<dbReference type="SUPFAM" id="SSF82171">
    <property type="entry name" value="DPP6 N-terminal domain-like"/>
    <property type="match status" value="1"/>
</dbReference>
<dbReference type="AlphaFoldDB" id="C6XQ66"/>
<dbReference type="EMBL" id="CP001678">
    <property type="protein sequence ID" value="ACT58583.1"/>
    <property type="molecule type" value="Genomic_DNA"/>
</dbReference>
<dbReference type="Gene3D" id="3.40.50.1820">
    <property type="entry name" value="alpha/beta hydrolase"/>
    <property type="match status" value="1"/>
</dbReference>
<evidence type="ECO:0000313" key="4">
    <source>
        <dbReference type="EMBL" id="ACT58583.1"/>
    </source>
</evidence>
<reference evidence="5" key="1">
    <citation type="journal article" date="2011" name="J. Bacteriol.">
        <title>Genome sequences of eight morphologically diverse alphaproteobacteria.</title>
        <authorList>
            <consortium name="US DOE Joint Genome Institute"/>
            <person name="Brown P.J."/>
            <person name="Kysela D.T."/>
            <person name="Buechlein A."/>
            <person name="Hemmerich C."/>
            <person name="Brun Y.V."/>
        </authorList>
    </citation>
    <scope>NUCLEOTIDE SEQUENCE [LARGE SCALE GENOMIC DNA]</scope>
    <source>
        <strain evidence="5">ATCC 49814 / DSM 5838 / IFAM 1418</strain>
    </source>
</reference>
<dbReference type="Pfam" id="PF00326">
    <property type="entry name" value="Peptidase_S9"/>
    <property type="match status" value="1"/>
</dbReference>
<dbReference type="SUPFAM" id="SSF53474">
    <property type="entry name" value="alpha/beta-Hydrolases"/>
    <property type="match status" value="1"/>
</dbReference>
<dbReference type="OrthoDB" id="128799at2"/>
<feature type="signal peptide" evidence="2">
    <location>
        <begin position="1"/>
        <end position="22"/>
    </location>
</feature>
<keyword evidence="2" id="KW-0732">Signal</keyword>
<dbReference type="GO" id="GO:0006508">
    <property type="term" value="P:proteolysis"/>
    <property type="evidence" value="ECO:0007669"/>
    <property type="project" value="InterPro"/>
</dbReference>
<keyword evidence="1" id="KW-0378">Hydrolase</keyword>
<evidence type="ECO:0000259" key="3">
    <source>
        <dbReference type="Pfam" id="PF00326"/>
    </source>
</evidence>
<keyword evidence="5" id="KW-1185">Reference proteome</keyword>
<proteinExistence type="predicted"/>
<dbReference type="eggNOG" id="COG1506">
    <property type="taxonomic scope" value="Bacteria"/>
</dbReference>
<protein>
    <submittedName>
        <fullName evidence="4">Peptidase S9 prolyl oligopeptidase active site domain protein</fullName>
    </submittedName>
</protein>
<dbReference type="InterPro" id="IPR001375">
    <property type="entry name" value="Peptidase_S9_cat"/>
</dbReference>
<dbReference type="HOGENOM" id="CLU_008615_3_1_5"/>
<dbReference type="STRING" id="582402.Hbal_0889"/>
<dbReference type="PANTHER" id="PTHR42776">
    <property type="entry name" value="SERINE PEPTIDASE S9 FAMILY MEMBER"/>
    <property type="match status" value="1"/>
</dbReference>
<gene>
    <name evidence="4" type="ordered locus">Hbal_0889</name>
</gene>